<keyword evidence="2" id="KW-0472">Membrane</keyword>
<dbReference type="EMBL" id="PEZG01000054">
    <property type="protein sequence ID" value="PIS15692.1"/>
    <property type="molecule type" value="Genomic_DNA"/>
</dbReference>
<organism evidence="4 5">
    <name type="scientific">Candidatus Roizmanbacteria bacterium CG09_land_8_20_14_0_10_41_9</name>
    <dbReference type="NCBI Taxonomy" id="1974850"/>
    <lineage>
        <taxon>Bacteria</taxon>
        <taxon>Candidatus Roizmaniibacteriota</taxon>
    </lineage>
</organism>
<accession>A0A2H0WSN2</accession>
<reference evidence="5" key="1">
    <citation type="submission" date="2017-09" db="EMBL/GenBank/DDBJ databases">
        <title>Depth-based differentiation of microbial function through sediment-hosted aquifers and enrichment of novel symbionts in the deep terrestrial subsurface.</title>
        <authorList>
            <person name="Probst A.J."/>
            <person name="Ladd B."/>
            <person name="Jarett J.K."/>
            <person name="Geller-Mcgrath D.E."/>
            <person name="Sieber C.M.K."/>
            <person name="Emerson J.B."/>
            <person name="Anantharaman K."/>
            <person name="Thomas B.C."/>
            <person name="Malmstrom R."/>
            <person name="Stieglmeier M."/>
            <person name="Klingl A."/>
            <person name="Woyke T."/>
            <person name="Ryan C.M."/>
            <person name="Banfield J.F."/>
        </authorList>
    </citation>
    <scope>NUCLEOTIDE SEQUENCE [LARGE SCALE GENOMIC DNA]</scope>
</reference>
<dbReference type="PANTHER" id="PTHR22946">
    <property type="entry name" value="DIENELACTONE HYDROLASE DOMAIN-CONTAINING PROTEIN-RELATED"/>
    <property type="match status" value="1"/>
</dbReference>
<dbReference type="InterPro" id="IPR001375">
    <property type="entry name" value="Peptidase_S9_cat"/>
</dbReference>
<keyword evidence="2" id="KW-0812">Transmembrane</keyword>
<protein>
    <submittedName>
        <fullName evidence="4">Alpha/beta hydrolase</fullName>
    </submittedName>
</protein>
<dbReference type="Gene3D" id="3.40.50.1820">
    <property type="entry name" value="alpha/beta hydrolase"/>
    <property type="match status" value="1"/>
</dbReference>
<dbReference type="GO" id="GO:0006508">
    <property type="term" value="P:proteolysis"/>
    <property type="evidence" value="ECO:0007669"/>
    <property type="project" value="InterPro"/>
</dbReference>
<dbReference type="AlphaFoldDB" id="A0A2H0WSN2"/>
<dbReference type="GO" id="GO:0052689">
    <property type="term" value="F:carboxylic ester hydrolase activity"/>
    <property type="evidence" value="ECO:0007669"/>
    <property type="project" value="UniProtKB-ARBA"/>
</dbReference>
<proteinExistence type="predicted"/>
<comment type="caution">
    <text evidence="4">The sequence shown here is derived from an EMBL/GenBank/DDBJ whole genome shotgun (WGS) entry which is preliminary data.</text>
</comment>
<keyword evidence="1 4" id="KW-0378">Hydrolase</keyword>
<dbReference type="Pfam" id="PF00326">
    <property type="entry name" value="Peptidase_S9"/>
    <property type="match status" value="1"/>
</dbReference>
<dbReference type="Proteomes" id="UP000231198">
    <property type="component" value="Unassembled WGS sequence"/>
</dbReference>
<sequence>MNKNIPIIILVIVVGLFGILFLKKNSAKTVKPVVQLVSKNSYPLSVEYMREQSYPGSELNIEEELSDGNNYHQYIASYLSQGLKMYGLLTVPIGDKPASGWPVVIFNHGYIPPDQYVTTERYVAYVDSFARNGYVVFKPDYRGHGHSEGKPEGTYYSPAYTIDVLNAVSTLKKYKDADPKRMGMWGHSMGGNIILRAMVTTKDIKAGAIWAGVVGTYDEIMNEWRRGLPQRSTGEQATQHISSIRQNLEKTYGSLEGNPSFWHSIDPRFYLKDISGPIQLHQGTADETVPKEFSLSLRDDLLKQKKTVEYYEYEGADHNISSPSFEVAMQRSIDFFNKYVKSSSAKATEDEGR</sequence>
<feature type="domain" description="Peptidase S9 prolyl oligopeptidase catalytic" evidence="3">
    <location>
        <begin position="127"/>
        <end position="341"/>
    </location>
</feature>
<evidence type="ECO:0000259" key="3">
    <source>
        <dbReference type="Pfam" id="PF00326"/>
    </source>
</evidence>
<dbReference type="InterPro" id="IPR029058">
    <property type="entry name" value="AB_hydrolase_fold"/>
</dbReference>
<evidence type="ECO:0000313" key="5">
    <source>
        <dbReference type="Proteomes" id="UP000231198"/>
    </source>
</evidence>
<gene>
    <name evidence="4" type="ORF">COT62_02325</name>
</gene>
<dbReference type="GO" id="GO:0008236">
    <property type="term" value="F:serine-type peptidase activity"/>
    <property type="evidence" value="ECO:0007669"/>
    <property type="project" value="InterPro"/>
</dbReference>
<dbReference type="SUPFAM" id="SSF53474">
    <property type="entry name" value="alpha/beta-Hydrolases"/>
    <property type="match status" value="1"/>
</dbReference>
<dbReference type="PANTHER" id="PTHR22946:SF9">
    <property type="entry name" value="POLYKETIDE TRANSFERASE AF380"/>
    <property type="match status" value="1"/>
</dbReference>
<evidence type="ECO:0000256" key="2">
    <source>
        <dbReference type="SAM" id="Phobius"/>
    </source>
</evidence>
<evidence type="ECO:0000256" key="1">
    <source>
        <dbReference type="ARBA" id="ARBA00022801"/>
    </source>
</evidence>
<feature type="transmembrane region" description="Helical" evidence="2">
    <location>
        <begin position="6"/>
        <end position="22"/>
    </location>
</feature>
<name>A0A2H0WSN2_9BACT</name>
<keyword evidence="2" id="KW-1133">Transmembrane helix</keyword>
<evidence type="ECO:0000313" key="4">
    <source>
        <dbReference type="EMBL" id="PIS15692.1"/>
    </source>
</evidence>
<dbReference type="InterPro" id="IPR050261">
    <property type="entry name" value="FrsA_esterase"/>
</dbReference>